<dbReference type="InterPro" id="IPR038726">
    <property type="entry name" value="PDDEXK_AddAB-type"/>
</dbReference>
<organism evidence="2 3">
    <name type="scientific">Sinobacterium norvegicum</name>
    <dbReference type="NCBI Taxonomy" id="1641715"/>
    <lineage>
        <taxon>Bacteria</taxon>
        <taxon>Pseudomonadati</taxon>
        <taxon>Pseudomonadota</taxon>
        <taxon>Gammaproteobacteria</taxon>
        <taxon>Cellvibrionales</taxon>
        <taxon>Spongiibacteraceae</taxon>
        <taxon>Sinobacterium</taxon>
    </lineage>
</organism>
<dbReference type="InterPro" id="IPR011604">
    <property type="entry name" value="PDDEXK-like_dom_sf"/>
</dbReference>
<dbReference type="RefSeq" id="WP_237442948.1">
    <property type="nucleotide sequence ID" value="NZ_CAKLPX010000001.1"/>
</dbReference>
<keyword evidence="3" id="KW-1185">Reference proteome</keyword>
<reference evidence="2" key="1">
    <citation type="submission" date="2021-12" db="EMBL/GenBank/DDBJ databases">
        <authorList>
            <person name="Rodrigo-Torres L."/>
            <person name="Arahal R. D."/>
            <person name="Lucena T."/>
        </authorList>
    </citation>
    <scope>NUCLEOTIDE SEQUENCE</scope>
    <source>
        <strain evidence="2">CECT 8267</strain>
    </source>
</reference>
<proteinExistence type="predicted"/>
<feature type="domain" description="PD-(D/E)XK endonuclease-like" evidence="1">
    <location>
        <begin position="616"/>
        <end position="885"/>
    </location>
</feature>
<dbReference type="InterPro" id="IPR019925">
    <property type="entry name" value="DNA_repair_protein_predicted"/>
</dbReference>
<dbReference type="Proteomes" id="UP000838100">
    <property type="component" value="Unassembled WGS sequence"/>
</dbReference>
<evidence type="ECO:0000259" key="1">
    <source>
        <dbReference type="Pfam" id="PF12705"/>
    </source>
</evidence>
<dbReference type="SUPFAM" id="SSF52540">
    <property type="entry name" value="P-loop containing nucleoside triphosphate hydrolases"/>
    <property type="match status" value="1"/>
</dbReference>
<dbReference type="NCBIfam" id="TIGR03623">
    <property type="entry name" value="probable DNA repair protein"/>
    <property type="match status" value="1"/>
</dbReference>
<evidence type="ECO:0000313" key="3">
    <source>
        <dbReference type="Proteomes" id="UP000838100"/>
    </source>
</evidence>
<accession>A0ABN8EF54</accession>
<dbReference type="Gene3D" id="3.90.320.10">
    <property type="match status" value="1"/>
</dbReference>
<dbReference type="EMBL" id="CAKLPX010000001">
    <property type="protein sequence ID" value="CAH0990263.1"/>
    <property type="molecule type" value="Genomic_DNA"/>
</dbReference>
<evidence type="ECO:0000313" key="2">
    <source>
        <dbReference type="EMBL" id="CAH0990263.1"/>
    </source>
</evidence>
<sequence length="891" mass="99987">MLNALFDIDALLPSIAVAHQILTPNRRLAAKITEAYNQYQLSLGLQSWPEPAIASLEDVLQQYWQQLMRAGSVEPGWQLSPHQSQLLWEQCIKDHLDDFYVSRPAATAKVAADAYDNLGRWLLASDELDRYEQTIDVQAFNAWRYSFEQRCQQLGALTSVSLADRVLSALKQQRQPRQKTQAVLVGFDVMTPLQLALLQQFYADYTQAEVADKAGAVTALNCDSQQAQWLACAQYFKQRLRAEPSLRLGLIVPTLNQHKSQVERCFMSVFEGQYLNIDYPRASLPFNFSAGQPLRSAPLVNTAIDLLKLSQLEIEVSVLLRLLHSPFWLSSRHSQQRYRLTETVERMSTAAVDQSAVKQMAQTFADAEAMMVISEINVSPLGQPQYQRPSQWLTLFQQWLTLSCWPGVRPLDSVEVQQYDALKSQFEQFRKLDDVSGDIGINRAIELFEAQLRLTVFQEQSKDSPIQILGTLEGAGLRFDSLWLSSMDDQQWPAAAAPNPYLPIALQTQHAMPRSSASKELDVAQQLSRRYLAASRDVIVSIGSGEQGCRLSRIFEPVLTHPLTDLADSSFAVPQDTALHGRVGCDEFEQLEDNKAPAVAQLDSVKGGAAIFKNQAACPFKAFANHRLNLSTKIEANEGFNVLERGNSLHRALELIWTEIPSLAALNSCQADLLQQQIGRSITTAVQETLAQQGHQTPQAIVELEIKRLQRVVEQWLEIERQRSDFAIESLEQTLNTEFAGLPLTLRMDRVDRLGDDELAIIDYKSGSVTINNWLDERPKEPQLPLYVCLMKAQTPRVSTVMFGQLKLGALSYQGLSEHDSMAGIDLNTKNRKLQLQAEDWSSLVASWERNLTALANDFINGIATVDPKTVADSCSYCDFNRLCRISAEAK</sequence>
<gene>
    <name evidence="2" type="ORF">SIN8267_00355</name>
</gene>
<dbReference type="InterPro" id="IPR027417">
    <property type="entry name" value="P-loop_NTPase"/>
</dbReference>
<dbReference type="Pfam" id="PF12705">
    <property type="entry name" value="PDDEXK_1"/>
    <property type="match status" value="1"/>
</dbReference>
<comment type="caution">
    <text evidence="2">The sequence shown here is derived from an EMBL/GenBank/DDBJ whole genome shotgun (WGS) entry which is preliminary data.</text>
</comment>
<protein>
    <recommendedName>
        <fullName evidence="1">PD-(D/E)XK endonuclease-like domain-containing protein</fullName>
    </recommendedName>
</protein>
<name>A0ABN8EF54_9GAMM</name>